<name>A0A6A3Z6P4_9STRA</name>
<protein>
    <submittedName>
        <fullName evidence="1">Uncharacterized protein</fullName>
    </submittedName>
</protein>
<dbReference type="EMBL" id="QXGD01000627">
    <property type="protein sequence ID" value="KAE9231176.1"/>
    <property type="molecule type" value="Genomic_DNA"/>
</dbReference>
<evidence type="ECO:0000313" key="1">
    <source>
        <dbReference type="EMBL" id="KAE9231176.1"/>
    </source>
</evidence>
<evidence type="ECO:0000313" key="2">
    <source>
        <dbReference type="Proteomes" id="UP000440367"/>
    </source>
</evidence>
<dbReference type="AlphaFoldDB" id="A0A6A3Z6P4"/>
<reference evidence="1 2" key="1">
    <citation type="submission" date="2018-08" db="EMBL/GenBank/DDBJ databases">
        <title>Genomic investigation of the strawberry pathogen Phytophthora fragariae indicates pathogenicity is determined by transcriptional variation in three key races.</title>
        <authorList>
            <person name="Adams T.M."/>
            <person name="Armitage A.D."/>
            <person name="Sobczyk M.K."/>
            <person name="Bates H.J."/>
            <person name="Dunwell J.M."/>
            <person name="Nellist C.F."/>
            <person name="Harrison R.J."/>
        </authorList>
    </citation>
    <scope>NUCLEOTIDE SEQUENCE [LARGE SCALE GENOMIC DNA]</scope>
    <source>
        <strain evidence="1 2">BC-1</strain>
    </source>
</reference>
<gene>
    <name evidence="1" type="ORF">PF002_g12774</name>
</gene>
<proteinExistence type="predicted"/>
<organism evidence="1 2">
    <name type="scientific">Phytophthora fragariae</name>
    <dbReference type="NCBI Taxonomy" id="53985"/>
    <lineage>
        <taxon>Eukaryota</taxon>
        <taxon>Sar</taxon>
        <taxon>Stramenopiles</taxon>
        <taxon>Oomycota</taxon>
        <taxon>Peronosporomycetes</taxon>
        <taxon>Peronosporales</taxon>
        <taxon>Peronosporaceae</taxon>
        <taxon>Phytophthora</taxon>
    </lineage>
</organism>
<comment type="caution">
    <text evidence="1">The sequence shown here is derived from an EMBL/GenBank/DDBJ whole genome shotgun (WGS) entry which is preliminary data.</text>
</comment>
<accession>A0A6A3Z6P4</accession>
<dbReference type="Proteomes" id="UP000440367">
    <property type="component" value="Unassembled WGS sequence"/>
</dbReference>
<sequence>MARSSRRWFQLVDSRGSAFKSTSPDKAPLNDNDDVADFRTAVKRLYEDSHLHGIAASDLIVYESHATLDAEQPLELDAMIGKRGRKLRNLLIVKVPNLTRKRKLSEASILDQLEALQVAEVEFQLDALSDKQESDTPIVKTPGLHAFWKGFGDFPSSYFVRKEEVVIWQVVRGLVIWQVVRGLLPTVGKKRIVMVGSPGVGKSCFLMLVGLYMACIEKRKVLIIRRVKEGDVANAVVYFDGQGSIARQKNLSAFRLQLLREEEELQGALVLVDGYSQAHVDAEANELLPFHVLATSCQYDAKHDDPSHVVVLPAWQRNDLEKYARLTDWAISTGLLRKTKNLNDSTWRKFLKEQYFYSGGSLRDFCKTREALKEQVERYCSKIGNVQAYQLVYTYGSGRSSDQVDRIRHHYITNPENEEHYTKSRYWKVSVDSGYALKYLGQNLVSLASSTQHCTQLRVPPANVEYALLHIDAFNPVENVANSACEAFGVPKYKCGGVKKEVLETMQEMARLAIREAVVNVSLDRSLAYDVLIFDDETQQDVRAPEPVVVHPEQPLAETMLEFCARYKLGNESCESAAVGIVDLVARDWGCDDPVETEANGDKKFVEIPILVDQQEYQLKVDVQKDGTADAVKFCVERRIDTAGCATLVRIVKEQMEALQAKRLDNEEDEDENEDYWVDSGAVRRWLKIDSPIDTRLYPISQRVYIKVGWEQDSDEEIEPEELCVYSLFSTSPLKCFVVPQTEPLYITATSGEGYHIIYITDKSGEEILAARVLQVVVPKAELVEIYTSEVKPDSSDNENEYLIAKVRTTLFDPLDPAFRVCIILDDSFDCLNPEWIAVDDREYQHGTQTEPLHQSVTFRSPLDHVAFSRPNGHEISVVFLTENNKAIYITDTVAFDAALWVNRPEIISRLHVLDPRVYTPQLPRSCPYLLIATNLDWICELWRHEWGFYSQNGEDGIIRKIFRHIGTKNKAYVEFGTENGEECNTRLLRQLHGWKGILMDSGYEDESIDLHREFITRDNFMTLLAEKYQHLVPRDLDLLSIDVDFNDFWLLSSVDLTRVAPRVIIVEVNSHIPPSEARSVQYDDSEDGSGGWDGFSSYFGGSVAAFHRWGALNGYSLVYCESHGVNCFLVRNDALGGVNVSAVLGPEQLQAPPNFFGQGWNYPDTWQPHHKWVWV</sequence>